<keyword evidence="2" id="KW-1185">Reference proteome</keyword>
<accession>A0A1R3IRU0</accession>
<comment type="caution">
    <text evidence="1">The sequence shown here is derived from an EMBL/GenBank/DDBJ whole genome shotgun (WGS) entry which is preliminary data.</text>
</comment>
<evidence type="ECO:0000313" key="2">
    <source>
        <dbReference type="Proteomes" id="UP000187203"/>
    </source>
</evidence>
<dbReference type="Proteomes" id="UP000187203">
    <property type="component" value="Unassembled WGS sequence"/>
</dbReference>
<protein>
    <submittedName>
        <fullName evidence="1">Uncharacterized protein</fullName>
    </submittedName>
</protein>
<dbReference type="EMBL" id="AWUE01017736">
    <property type="protein sequence ID" value="OMO85303.1"/>
    <property type="molecule type" value="Genomic_DNA"/>
</dbReference>
<evidence type="ECO:0000313" key="1">
    <source>
        <dbReference type="EMBL" id="OMO85303.1"/>
    </source>
</evidence>
<name>A0A1R3IRU0_9ROSI</name>
<reference evidence="2" key="1">
    <citation type="submission" date="2013-09" db="EMBL/GenBank/DDBJ databases">
        <title>Corchorus olitorius genome sequencing.</title>
        <authorList>
            <person name="Alam M."/>
            <person name="Haque M.S."/>
            <person name="Islam M.S."/>
            <person name="Emdad E.M."/>
            <person name="Islam M.M."/>
            <person name="Ahmed B."/>
            <person name="Halim A."/>
            <person name="Hossen Q.M.M."/>
            <person name="Hossain M.Z."/>
            <person name="Ahmed R."/>
            <person name="Khan M.M."/>
            <person name="Islam R."/>
            <person name="Rashid M.M."/>
            <person name="Khan S.A."/>
            <person name="Rahman M.S."/>
            <person name="Alam M."/>
            <person name="Yahiya A.S."/>
            <person name="Khan M.S."/>
            <person name="Azam M.S."/>
            <person name="Haque T."/>
            <person name="Lashkar M.Z.H."/>
            <person name="Akhand A.I."/>
            <person name="Morshed G."/>
            <person name="Roy S."/>
            <person name="Uddin K.S."/>
            <person name="Rabeya T."/>
            <person name="Hossain A.S."/>
            <person name="Chowdhury A."/>
            <person name="Snigdha A.R."/>
            <person name="Mortoza M.S."/>
            <person name="Matin S.A."/>
            <person name="Hoque S.M.E."/>
            <person name="Islam M.K."/>
            <person name="Roy D.K."/>
            <person name="Haider R."/>
            <person name="Moosa M.M."/>
            <person name="Elias S.M."/>
            <person name="Hasan A.M."/>
            <person name="Jahan S."/>
            <person name="Shafiuddin M."/>
            <person name="Mahmood N."/>
            <person name="Shommy N.S."/>
        </authorList>
    </citation>
    <scope>NUCLEOTIDE SEQUENCE [LARGE SCALE GENOMIC DNA]</scope>
    <source>
        <strain evidence="2">cv. O-4</strain>
    </source>
</reference>
<gene>
    <name evidence="1" type="ORF">COLO4_21667</name>
</gene>
<dbReference type="OrthoDB" id="1747351at2759"/>
<sequence length="68" mass="7943">MVVNIPGEKEQVSNVKTGERLCKEKKCSLFPQKRRLVKKMMLDWIIKRFFSSRVNLPLPEPDPKARSS</sequence>
<proteinExistence type="predicted"/>
<dbReference type="AlphaFoldDB" id="A0A1R3IRU0"/>
<organism evidence="1 2">
    <name type="scientific">Corchorus olitorius</name>
    <dbReference type="NCBI Taxonomy" id="93759"/>
    <lineage>
        <taxon>Eukaryota</taxon>
        <taxon>Viridiplantae</taxon>
        <taxon>Streptophyta</taxon>
        <taxon>Embryophyta</taxon>
        <taxon>Tracheophyta</taxon>
        <taxon>Spermatophyta</taxon>
        <taxon>Magnoliopsida</taxon>
        <taxon>eudicotyledons</taxon>
        <taxon>Gunneridae</taxon>
        <taxon>Pentapetalae</taxon>
        <taxon>rosids</taxon>
        <taxon>malvids</taxon>
        <taxon>Malvales</taxon>
        <taxon>Malvaceae</taxon>
        <taxon>Grewioideae</taxon>
        <taxon>Apeibeae</taxon>
        <taxon>Corchorus</taxon>
    </lineage>
</organism>